<protein>
    <submittedName>
        <fullName evidence="1">Uncharacterized protein</fullName>
    </submittedName>
</protein>
<evidence type="ECO:0000313" key="2">
    <source>
        <dbReference type="Proteomes" id="UP000053989"/>
    </source>
</evidence>
<gene>
    <name evidence="1" type="ORF">SCLCIDRAFT_1218952</name>
</gene>
<sequence>MRHYSQGTTPVQGLSQATLRPTSLTRWQIQPCPSDPFIGFIGSRAFARYDPTENGAILTKPPPTTNNAYVQ</sequence>
<dbReference type="Proteomes" id="UP000053989">
    <property type="component" value="Unassembled WGS sequence"/>
</dbReference>
<organism evidence="1 2">
    <name type="scientific">Scleroderma citrinum Foug A</name>
    <dbReference type="NCBI Taxonomy" id="1036808"/>
    <lineage>
        <taxon>Eukaryota</taxon>
        <taxon>Fungi</taxon>
        <taxon>Dikarya</taxon>
        <taxon>Basidiomycota</taxon>
        <taxon>Agaricomycotina</taxon>
        <taxon>Agaricomycetes</taxon>
        <taxon>Agaricomycetidae</taxon>
        <taxon>Boletales</taxon>
        <taxon>Sclerodermatineae</taxon>
        <taxon>Sclerodermataceae</taxon>
        <taxon>Scleroderma</taxon>
    </lineage>
</organism>
<evidence type="ECO:0000313" key="1">
    <source>
        <dbReference type="EMBL" id="KIM58021.1"/>
    </source>
</evidence>
<proteinExistence type="predicted"/>
<dbReference type="HOGENOM" id="CLU_2741549_0_0_1"/>
<dbReference type="InParanoid" id="A0A0C3DPR1"/>
<accession>A0A0C3DPR1</accession>
<reference evidence="2" key="2">
    <citation type="submission" date="2015-01" db="EMBL/GenBank/DDBJ databases">
        <title>Evolutionary Origins and Diversification of the Mycorrhizal Mutualists.</title>
        <authorList>
            <consortium name="DOE Joint Genome Institute"/>
            <consortium name="Mycorrhizal Genomics Consortium"/>
            <person name="Kohler A."/>
            <person name="Kuo A."/>
            <person name="Nagy L.G."/>
            <person name="Floudas D."/>
            <person name="Copeland A."/>
            <person name="Barry K.W."/>
            <person name="Cichocki N."/>
            <person name="Veneault-Fourrey C."/>
            <person name="LaButti K."/>
            <person name="Lindquist E.A."/>
            <person name="Lipzen A."/>
            <person name="Lundell T."/>
            <person name="Morin E."/>
            <person name="Murat C."/>
            <person name="Riley R."/>
            <person name="Ohm R."/>
            <person name="Sun H."/>
            <person name="Tunlid A."/>
            <person name="Henrissat B."/>
            <person name="Grigoriev I.V."/>
            <person name="Hibbett D.S."/>
            <person name="Martin F."/>
        </authorList>
    </citation>
    <scope>NUCLEOTIDE SEQUENCE [LARGE SCALE GENOMIC DNA]</scope>
    <source>
        <strain evidence="2">Foug A</strain>
    </source>
</reference>
<dbReference type="AlphaFoldDB" id="A0A0C3DPR1"/>
<reference evidence="1 2" key="1">
    <citation type="submission" date="2014-04" db="EMBL/GenBank/DDBJ databases">
        <authorList>
            <consortium name="DOE Joint Genome Institute"/>
            <person name="Kuo A."/>
            <person name="Kohler A."/>
            <person name="Nagy L.G."/>
            <person name="Floudas D."/>
            <person name="Copeland A."/>
            <person name="Barry K.W."/>
            <person name="Cichocki N."/>
            <person name="Veneault-Fourrey C."/>
            <person name="LaButti K."/>
            <person name="Lindquist E.A."/>
            <person name="Lipzen A."/>
            <person name="Lundell T."/>
            <person name="Morin E."/>
            <person name="Murat C."/>
            <person name="Sun H."/>
            <person name="Tunlid A."/>
            <person name="Henrissat B."/>
            <person name="Grigoriev I.V."/>
            <person name="Hibbett D.S."/>
            <person name="Martin F."/>
            <person name="Nordberg H.P."/>
            <person name="Cantor M.N."/>
            <person name="Hua S.X."/>
        </authorList>
    </citation>
    <scope>NUCLEOTIDE SEQUENCE [LARGE SCALE GENOMIC DNA]</scope>
    <source>
        <strain evidence="1 2">Foug A</strain>
    </source>
</reference>
<keyword evidence="2" id="KW-1185">Reference proteome</keyword>
<dbReference type="EMBL" id="KN822092">
    <property type="protein sequence ID" value="KIM58021.1"/>
    <property type="molecule type" value="Genomic_DNA"/>
</dbReference>
<name>A0A0C3DPR1_9AGAM</name>